<reference evidence="1" key="1">
    <citation type="submission" date="2021-06" db="EMBL/GenBank/DDBJ databases">
        <title>Parelaphostrongylus tenuis whole genome reference sequence.</title>
        <authorList>
            <person name="Garwood T.J."/>
            <person name="Larsen P.A."/>
            <person name="Fountain-Jones N.M."/>
            <person name="Garbe J.R."/>
            <person name="Macchietto M.G."/>
            <person name="Kania S.A."/>
            <person name="Gerhold R.W."/>
            <person name="Richards J.E."/>
            <person name="Wolf T.M."/>
        </authorList>
    </citation>
    <scope>NUCLEOTIDE SEQUENCE</scope>
    <source>
        <strain evidence="1">MNPRO001-30</strain>
        <tissue evidence="1">Meninges</tissue>
    </source>
</reference>
<accession>A0AAD5MWH7</accession>
<evidence type="ECO:0000313" key="2">
    <source>
        <dbReference type="Proteomes" id="UP001196413"/>
    </source>
</evidence>
<protein>
    <submittedName>
        <fullName evidence="1">Uncharacterized protein</fullName>
    </submittedName>
</protein>
<dbReference type="Proteomes" id="UP001196413">
    <property type="component" value="Unassembled WGS sequence"/>
</dbReference>
<name>A0AAD5MWH7_PARTN</name>
<dbReference type="EMBL" id="JAHQIW010005372">
    <property type="protein sequence ID" value="KAJ1365840.1"/>
    <property type="molecule type" value="Genomic_DNA"/>
</dbReference>
<comment type="caution">
    <text evidence="1">The sequence shown here is derived from an EMBL/GenBank/DDBJ whole genome shotgun (WGS) entry which is preliminary data.</text>
</comment>
<dbReference type="AlphaFoldDB" id="A0AAD5MWH7"/>
<sequence>MVYSEVASVRVEALEWQRAGDTAKASIERLVMQTAIMGEEGMTPHCVIVGNTVTATCPERMNGGGKKEVKCMVGKMNENVEAISANHTTISGTLMTTNVSMANWSREMWQGVLNRAIRCWELVRLHYTSPRHLELLTKKSQYSVSPSLLRRVGWRGVFLRRREQNSRNAREPLT</sequence>
<evidence type="ECO:0000313" key="1">
    <source>
        <dbReference type="EMBL" id="KAJ1365840.1"/>
    </source>
</evidence>
<keyword evidence="2" id="KW-1185">Reference proteome</keyword>
<proteinExistence type="predicted"/>
<gene>
    <name evidence="1" type="ORF">KIN20_026282</name>
</gene>
<organism evidence="1 2">
    <name type="scientific">Parelaphostrongylus tenuis</name>
    <name type="common">Meningeal worm</name>
    <dbReference type="NCBI Taxonomy" id="148309"/>
    <lineage>
        <taxon>Eukaryota</taxon>
        <taxon>Metazoa</taxon>
        <taxon>Ecdysozoa</taxon>
        <taxon>Nematoda</taxon>
        <taxon>Chromadorea</taxon>
        <taxon>Rhabditida</taxon>
        <taxon>Rhabditina</taxon>
        <taxon>Rhabditomorpha</taxon>
        <taxon>Strongyloidea</taxon>
        <taxon>Metastrongylidae</taxon>
        <taxon>Parelaphostrongylus</taxon>
    </lineage>
</organism>